<dbReference type="AlphaFoldDB" id="A0A9P0BMD4"/>
<feature type="domain" description="BTB" evidence="13">
    <location>
        <begin position="31"/>
        <end position="96"/>
    </location>
</feature>
<evidence type="ECO:0000256" key="6">
    <source>
        <dbReference type="ARBA" id="ARBA00022833"/>
    </source>
</evidence>
<dbReference type="Gene3D" id="3.30.710.10">
    <property type="entry name" value="Potassium Channel Kv1.1, Chain A"/>
    <property type="match status" value="1"/>
</dbReference>
<dbReference type="GO" id="GO:0008270">
    <property type="term" value="F:zinc ion binding"/>
    <property type="evidence" value="ECO:0007669"/>
    <property type="project" value="UniProtKB-KW"/>
</dbReference>
<evidence type="ECO:0000256" key="10">
    <source>
        <dbReference type="ARBA" id="ARBA00023242"/>
    </source>
</evidence>
<protein>
    <recommendedName>
        <fullName evidence="13">BTB domain-containing protein</fullName>
    </recommendedName>
</protein>
<dbReference type="InterPro" id="IPR000210">
    <property type="entry name" value="BTB/POZ_dom"/>
</dbReference>
<dbReference type="OrthoDB" id="6482909at2759"/>
<keyword evidence="2" id="KW-0217">Developmental protein</keyword>
<keyword evidence="9" id="KW-0804">Transcription</keyword>
<dbReference type="GO" id="GO:0016199">
    <property type="term" value="P:axon midline choice point recognition"/>
    <property type="evidence" value="ECO:0007669"/>
    <property type="project" value="UniProtKB-ARBA"/>
</dbReference>
<evidence type="ECO:0000313" key="14">
    <source>
        <dbReference type="EMBL" id="CAH0581376.1"/>
    </source>
</evidence>
<dbReference type="Proteomes" id="UP001154114">
    <property type="component" value="Chromosome 11"/>
</dbReference>
<feature type="region of interest" description="Disordered" evidence="12">
    <location>
        <begin position="286"/>
        <end position="305"/>
    </location>
</feature>
<gene>
    <name evidence="14" type="ORF">CINC_LOCUS1570</name>
</gene>
<dbReference type="SMART" id="SM00225">
    <property type="entry name" value="BTB"/>
    <property type="match status" value="1"/>
</dbReference>
<dbReference type="Gene3D" id="2.20.25.240">
    <property type="match status" value="1"/>
</dbReference>
<feature type="region of interest" description="Disordered" evidence="12">
    <location>
        <begin position="244"/>
        <end position="275"/>
    </location>
</feature>
<dbReference type="PANTHER" id="PTHR23110">
    <property type="entry name" value="BTB DOMAIN TRANSCRIPTION FACTOR"/>
    <property type="match status" value="1"/>
</dbReference>
<keyword evidence="15" id="KW-1185">Reference proteome</keyword>
<evidence type="ECO:0000256" key="1">
    <source>
        <dbReference type="ARBA" id="ARBA00004123"/>
    </source>
</evidence>
<evidence type="ECO:0000256" key="4">
    <source>
        <dbReference type="ARBA" id="ARBA00022771"/>
    </source>
</evidence>
<dbReference type="SUPFAM" id="SSF54695">
    <property type="entry name" value="POZ domain"/>
    <property type="match status" value="1"/>
</dbReference>
<proteinExistence type="predicted"/>
<reference evidence="14" key="1">
    <citation type="submission" date="2021-12" db="EMBL/GenBank/DDBJ databases">
        <authorList>
            <person name="King R."/>
        </authorList>
    </citation>
    <scope>NUCLEOTIDE SEQUENCE</scope>
</reference>
<dbReference type="GO" id="GO:0045467">
    <property type="term" value="P:R7 cell development"/>
    <property type="evidence" value="ECO:0007669"/>
    <property type="project" value="UniProtKB-ARBA"/>
</dbReference>
<evidence type="ECO:0000256" key="2">
    <source>
        <dbReference type="ARBA" id="ARBA00022473"/>
    </source>
</evidence>
<keyword evidence="4" id="KW-0863">Zinc-finger</keyword>
<dbReference type="CDD" id="cd18315">
    <property type="entry name" value="BTB_POZ_BAB-like"/>
    <property type="match status" value="1"/>
</dbReference>
<comment type="subcellular location">
    <subcellularLocation>
        <location evidence="1">Nucleus</location>
    </subcellularLocation>
</comment>
<keyword evidence="8" id="KW-0805">Transcription regulation</keyword>
<dbReference type="GO" id="GO:0006357">
    <property type="term" value="P:regulation of transcription by RNA polymerase II"/>
    <property type="evidence" value="ECO:0007669"/>
    <property type="project" value="TreeGrafter"/>
</dbReference>
<sequence>MSAPHFCVRWDSYKNNVSKGLSRFQQNGEFVDMTLAAAGHLVKVHQNIVALASPYIKAMIQSAACPHPVVFLNNISHNTLAYILEYIYIGEVKIPREEIGSFIETCKSLGIAGVESFIVPKNVGRKLTKEPITQQEVIPEQQAMPQPELLLHQEPLLHQQPIPQQEPLPQQEAIPQHQPMLQQGPIPPQEPLPQNLPISQQGPMPQLGPILQEEAMTQQGPMPQYELIPQQESIPQYELIPLQEPKSQQESPPQYDVIPQQDPISQQEPVPQQELISQQDSIPQYEPMSQQKPLSQQESKSQEVLQSESSLDVLLKTQADLLLNPHSKPIALESQQETLPDLPVEVLPDSPVEVCSYSGFNEEPESKLGQEPEFHLKVLPESQQKVLPPVLTDSQEEMLSELQLSILPPPNLDTVAQTKPLPESQLEVFTEPQLNKMPVLHLERRAQLLPESILNSLDTGSREQSIPLLETQPKKLPELLHEIERVKDPPENNFAAHITINSDKNINLEFKNIEHNITSNKTCPIMTVDNFVVKYDNSFCEVDDNATAHLAPQPLSLVTIDSMNLESTDNLVNIKRNIENNISDTGQTKQNLCFNLGVSRNSGRKKEQLSKEERDKIIHYTVSNRGSLQLMLNSYIYCCHHQSCGGRRRRWRCGDYRKLHCPAFIDTDNDEIINRSDQHNHASHDSKILKKFKSKLIFTSVVQADETCKTIREKEAEAAEPEYFKPKAKRRKFIA</sequence>
<evidence type="ECO:0000256" key="11">
    <source>
        <dbReference type="ARBA" id="ARBA00037382"/>
    </source>
</evidence>
<evidence type="ECO:0000313" key="15">
    <source>
        <dbReference type="Proteomes" id="UP001154114"/>
    </source>
</evidence>
<dbReference type="GO" id="GO:0048813">
    <property type="term" value="P:dendrite morphogenesis"/>
    <property type="evidence" value="ECO:0007669"/>
    <property type="project" value="UniProtKB-ARBA"/>
</dbReference>
<accession>A0A9P0BMD4</accession>
<dbReference type="GO" id="GO:0008406">
    <property type="term" value="P:gonad development"/>
    <property type="evidence" value="ECO:0007669"/>
    <property type="project" value="UniProtKB-ARBA"/>
</dbReference>
<keyword evidence="10" id="KW-0539">Nucleus</keyword>
<evidence type="ECO:0000256" key="12">
    <source>
        <dbReference type="SAM" id="MobiDB-lite"/>
    </source>
</evidence>
<keyword evidence="7" id="KW-0524">Neurogenesis</keyword>
<feature type="region of interest" description="Disordered" evidence="12">
    <location>
        <begin position="179"/>
        <end position="206"/>
    </location>
</feature>
<evidence type="ECO:0000256" key="9">
    <source>
        <dbReference type="ARBA" id="ARBA00023163"/>
    </source>
</evidence>
<evidence type="ECO:0000256" key="8">
    <source>
        <dbReference type="ARBA" id="ARBA00023015"/>
    </source>
</evidence>
<keyword evidence="6" id="KW-0862">Zinc</keyword>
<dbReference type="EMBL" id="LR824014">
    <property type="protein sequence ID" value="CAH0581376.1"/>
    <property type="molecule type" value="Genomic_DNA"/>
</dbReference>
<keyword evidence="3" id="KW-0479">Metal-binding</keyword>
<dbReference type="Pfam" id="PF04500">
    <property type="entry name" value="FLYWCH"/>
    <property type="match status" value="1"/>
</dbReference>
<dbReference type="Pfam" id="PF00651">
    <property type="entry name" value="BTB"/>
    <property type="match status" value="1"/>
</dbReference>
<dbReference type="InterPro" id="IPR011333">
    <property type="entry name" value="SKP1/BTB/POZ_sf"/>
</dbReference>
<dbReference type="GO" id="GO:0007526">
    <property type="term" value="P:larval somatic muscle development"/>
    <property type="evidence" value="ECO:0007669"/>
    <property type="project" value="UniProtKB-ARBA"/>
</dbReference>
<evidence type="ECO:0000256" key="3">
    <source>
        <dbReference type="ARBA" id="ARBA00022723"/>
    </source>
</evidence>
<feature type="compositionally biased region" description="Low complexity" evidence="12">
    <location>
        <begin position="244"/>
        <end position="254"/>
    </location>
</feature>
<comment type="function">
    <text evidence="11">Putative transcription factor required for axon growth and guidance in the central and peripheral nervous systems. Repels CNS axons away from the midline by promoting the expression of the midline repellent sli and its receptor robo.</text>
</comment>
<dbReference type="InterPro" id="IPR051095">
    <property type="entry name" value="Dros_DevTransReg"/>
</dbReference>
<dbReference type="GO" id="GO:0045476">
    <property type="term" value="P:nurse cell apoptotic process"/>
    <property type="evidence" value="ECO:0007669"/>
    <property type="project" value="UniProtKB-ARBA"/>
</dbReference>
<evidence type="ECO:0000256" key="5">
    <source>
        <dbReference type="ARBA" id="ARBA00022782"/>
    </source>
</evidence>
<feature type="compositionally biased region" description="Polar residues" evidence="12">
    <location>
        <begin position="262"/>
        <end position="275"/>
    </location>
</feature>
<keyword evidence="5" id="KW-0221">Differentiation</keyword>
<evidence type="ECO:0000256" key="7">
    <source>
        <dbReference type="ARBA" id="ARBA00022902"/>
    </source>
</evidence>
<dbReference type="PROSITE" id="PS50097">
    <property type="entry name" value="BTB"/>
    <property type="match status" value="1"/>
</dbReference>
<name>A0A9P0BMD4_CHRIL</name>
<dbReference type="GO" id="GO:0035167">
    <property type="term" value="P:larval lymph gland hemopoiesis"/>
    <property type="evidence" value="ECO:0007669"/>
    <property type="project" value="UniProtKB-ARBA"/>
</dbReference>
<dbReference type="GO" id="GO:0007464">
    <property type="term" value="P:R3/R4 cell fate commitment"/>
    <property type="evidence" value="ECO:0007669"/>
    <property type="project" value="UniProtKB-ARBA"/>
</dbReference>
<organism evidence="14 15">
    <name type="scientific">Chrysodeixis includens</name>
    <name type="common">Soybean looper</name>
    <name type="synonym">Pseudoplusia includens</name>
    <dbReference type="NCBI Taxonomy" id="689277"/>
    <lineage>
        <taxon>Eukaryota</taxon>
        <taxon>Metazoa</taxon>
        <taxon>Ecdysozoa</taxon>
        <taxon>Arthropoda</taxon>
        <taxon>Hexapoda</taxon>
        <taxon>Insecta</taxon>
        <taxon>Pterygota</taxon>
        <taxon>Neoptera</taxon>
        <taxon>Endopterygota</taxon>
        <taxon>Lepidoptera</taxon>
        <taxon>Glossata</taxon>
        <taxon>Ditrysia</taxon>
        <taxon>Noctuoidea</taxon>
        <taxon>Noctuidae</taxon>
        <taxon>Plusiinae</taxon>
        <taxon>Chrysodeixis</taxon>
    </lineage>
</organism>
<dbReference type="PANTHER" id="PTHR23110:SF111">
    <property type="entry name" value="LONGITUDINALS LACKING PROTEIN, ISOFORMS F_I_K_T"/>
    <property type="match status" value="1"/>
</dbReference>
<dbReference type="InterPro" id="IPR007588">
    <property type="entry name" value="Znf_FLYWCH"/>
</dbReference>
<dbReference type="GO" id="GO:0005634">
    <property type="term" value="C:nucleus"/>
    <property type="evidence" value="ECO:0007669"/>
    <property type="project" value="UniProtKB-SubCell"/>
</dbReference>
<evidence type="ECO:0000259" key="13">
    <source>
        <dbReference type="PROSITE" id="PS50097"/>
    </source>
</evidence>